<keyword evidence="3" id="KW-0175">Coiled coil</keyword>
<dbReference type="InterPro" id="IPR017868">
    <property type="entry name" value="Filamin/ABP280_repeat-like"/>
</dbReference>
<dbReference type="EMBL" id="FO082268">
    <property type="protein sequence ID" value="CCO18438.1"/>
    <property type="molecule type" value="Genomic_DNA"/>
</dbReference>
<feature type="region of interest" description="Disordered" evidence="4">
    <location>
        <begin position="1"/>
        <end position="20"/>
    </location>
</feature>
<dbReference type="Gene3D" id="2.60.40.10">
    <property type="entry name" value="Immunoglobulins"/>
    <property type="match status" value="20"/>
</dbReference>
<proteinExistence type="predicted"/>
<protein>
    <recommendedName>
        <fullName evidence="5">C2 NT-type domain-containing protein</fullName>
    </recommendedName>
</protein>
<feature type="repeat" description="Filamin" evidence="2">
    <location>
        <begin position="866"/>
        <end position="957"/>
    </location>
</feature>
<feature type="domain" description="C2 NT-type" evidence="5">
    <location>
        <begin position="22"/>
        <end position="163"/>
    </location>
</feature>
<evidence type="ECO:0000256" key="3">
    <source>
        <dbReference type="SAM" id="Coils"/>
    </source>
</evidence>
<reference evidence="6 7" key="1">
    <citation type="submission" date="2011-10" db="EMBL/GenBank/DDBJ databases">
        <authorList>
            <person name="Genoscope - CEA"/>
        </authorList>
    </citation>
    <scope>NUCLEOTIDE SEQUENCE [LARGE SCALE GENOMIC DNA]</scope>
    <source>
        <strain evidence="6 7">RCC 1105</strain>
    </source>
</reference>
<keyword evidence="7" id="KW-1185">Reference proteome</keyword>
<evidence type="ECO:0000256" key="2">
    <source>
        <dbReference type="PROSITE-ProRule" id="PRU00087"/>
    </source>
</evidence>
<dbReference type="SUPFAM" id="SSF48029">
    <property type="entry name" value="FliG"/>
    <property type="match status" value="1"/>
</dbReference>
<evidence type="ECO:0000256" key="1">
    <source>
        <dbReference type="ARBA" id="ARBA00022737"/>
    </source>
</evidence>
<keyword evidence="1" id="KW-0677">Repeat</keyword>
<feature type="repeat" description="Filamin" evidence="2">
    <location>
        <begin position="2643"/>
        <end position="2745"/>
    </location>
</feature>
<feature type="coiled-coil region" evidence="3">
    <location>
        <begin position="5313"/>
        <end position="5340"/>
    </location>
</feature>
<dbReference type="SUPFAM" id="SSF81296">
    <property type="entry name" value="E set domains"/>
    <property type="match status" value="20"/>
</dbReference>
<feature type="region of interest" description="Disordered" evidence="4">
    <location>
        <begin position="206"/>
        <end position="295"/>
    </location>
</feature>
<feature type="repeat" description="Filamin" evidence="2">
    <location>
        <begin position="4921"/>
        <end position="5009"/>
    </location>
</feature>
<feature type="compositionally biased region" description="Acidic residues" evidence="4">
    <location>
        <begin position="206"/>
        <end position="218"/>
    </location>
</feature>
<dbReference type="Gene3D" id="1.25.60.10">
    <property type="entry name" value="MgtE N-terminal domain-like"/>
    <property type="match status" value="3"/>
</dbReference>
<feature type="repeat" description="Filamin" evidence="2">
    <location>
        <begin position="4818"/>
        <end position="4909"/>
    </location>
</feature>
<dbReference type="GeneID" id="19012900"/>
<dbReference type="GO" id="GO:0030036">
    <property type="term" value="P:actin cytoskeleton organization"/>
    <property type="evidence" value="ECO:0007669"/>
    <property type="project" value="InterPro"/>
</dbReference>
<dbReference type="InterPro" id="IPR013783">
    <property type="entry name" value="Ig-like_fold"/>
</dbReference>
<accession>K8FA16</accession>
<dbReference type="Proteomes" id="UP000198341">
    <property type="component" value="Chromosome 11"/>
</dbReference>
<feature type="repeat" description="Filamin" evidence="2">
    <location>
        <begin position="545"/>
        <end position="641"/>
    </location>
</feature>
<feature type="repeat" description="Filamin" evidence="2">
    <location>
        <begin position="1959"/>
        <end position="2054"/>
    </location>
</feature>
<dbReference type="eggNOG" id="KOG0518">
    <property type="taxonomic scope" value="Eukaryota"/>
</dbReference>
<evidence type="ECO:0000313" key="7">
    <source>
        <dbReference type="Proteomes" id="UP000198341"/>
    </source>
</evidence>
<feature type="region of interest" description="Disordered" evidence="4">
    <location>
        <begin position="5371"/>
        <end position="5392"/>
    </location>
</feature>
<name>K8FA16_9CHLO</name>
<feature type="repeat" description="Filamin" evidence="2">
    <location>
        <begin position="2283"/>
        <end position="2377"/>
    </location>
</feature>
<feature type="repeat" description="Filamin" evidence="2">
    <location>
        <begin position="3316"/>
        <end position="3411"/>
    </location>
</feature>
<dbReference type="PANTHER" id="PTHR38537:SF13">
    <property type="entry name" value="JITTERBUG, ISOFORM N"/>
    <property type="match status" value="1"/>
</dbReference>
<feature type="repeat" description="Filamin" evidence="2">
    <location>
        <begin position="5024"/>
        <end position="5127"/>
    </location>
</feature>
<dbReference type="Pfam" id="PF00630">
    <property type="entry name" value="Filamin"/>
    <property type="match status" value="9"/>
</dbReference>
<dbReference type="SMART" id="SM00557">
    <property type="entry name" value="IG_FLMN"/>
    <property type="match status" value="14"/>
</dbReference>
<evidence type="ECO:0000259" key="5">
    <source>
        <dbReference type="PROSITE" id="PS51840"/>
    </source>
</evidence>
<dbReference type="OrthoDB" id="498535at2759"/>
<feature type="repeat" description="Filamin" evidence="2">
    <location>
        <begin position="4673"/>
        <end position="4765"/>
    </location>
</feature>
<evidence type="ECO:0000256" key="4">
    <source>
        <dbReference type="SAM" id="MobiDB-lite"/>
    </source>
</evidence>
<dbReference type="KEGG" id="bpg:Bathy11g02200"/>
<feature type="repeat" description="Filamin" evidence="2">
    <location>
        <begin position="2184"/>
        <end position="2288"/>
    </location>
</feature>
<dbReference type="SMART" id="SM00924">
    <property type="entry name" value="MgtE_N"/>
    <property type="match status" value="4"/>
</dbReference>
<dbReference type="Pfam" id="PF10358">
    <property type="entry name" value="NT-C2"/>
    <property type="match status" value="1"/>
</dbReference>
<feature type="compositionally biased region" description="Gly residues" evidence="4">
    <location>
        <begin position="1"/>
        <end position="11"/>
    </location>
</feature>
<sequence length="5392" mass="577483">MFSRKGTGGTTTGPTSSSKLVMKSKGWKADKYEFQVTVRSVYNLLPGTKRTQLLVKRGSKVAKTQIVDASNGECDFNDEVLSISTSLFVNPRTGEYESKPMLLTVKEIMSKTKTRVYAESKIDLMDFCLQPGKEITKTVPLKTGKGEKTVQLTHVQFSVRAIPVAEGVAFSEISSDASIANLSDFDEDDVAEGRKKKRREQDINAELESVLEEEEFEESFVPSVSEDLSPPQRGSDPTASSDVGGARAYSTAKKRSKKANVSYGDDDDDDDDDYQEDKESMYSSEDDVRVNSDENNKIQTGALGYDYNADSAFVYRGEGQNNEIQQAPMQGQLRFENVDGGVEATDTLVPGNRSLRLMVNRNCKINVRVIDRFGNPRARGGDDVEAVVVHTETNERASCKVTDHGDGSYLLDFSCPSAGVWMLRCAYNGRLSNEVHKLVVSHGPLTATDLILDLPQGTQPCGGYAPVRVRIARPEDGRQFSGAEGFQVKLTAPSGVSVGIPIECQPGSIEAVGTICWPEVGENWVSVTLDGRSLPGAPHAVQVAPEVACLAASQITGPGAHKCIAGERATFIIETRDQRGNRLREGGFDLEVSLKCKTKAGNDERFRGEIIDFGNGSYEASYVCKVAGNFELVVALGEEELNMKAICEPNVAVIQSCVLLGDSNLDLIVGKEGRVTIQRRDAYGNDCPSRQGQLAFRCTIDGPGLAKCDVIDGSYGRSDVVVKCTIIGRYFVSVSGGEHMDSLPGAPFEIVVTPSIAAGSACVTSIYGAQLASPDSDALVAVAGDEVIANVSPKDIYGNATSFTSDQSIFFTAVMDDEEYHFENRGGPRAEATLSASFQTAGSYLLSADAAEEPLAGYPRILIVVPGATDPSKCMVFGEAAAGVRVGRPSHLTIHAADKFGNLRATGGDVLDMTLVSPDGRSVVTAKVVDHSDGTYGCEFKLDQPGMWDCQLVVNGQTGRSDVQSILAEYGPVIAQECSFVGLGSDNLGGVVCFENGTITIYPNHAGNGTVNDTSVGRRFNGTEAMTTRILLPSGEVAEVKLTFENGVYTGTYRWTQVGMHTISVNLSQEAIIGSPYNVEILLSLPQIPENLSAREIADMLPNLLPEGAAQALSNLSPKDAADAIQGQDVENVARMLSGVMPGTCAEILSELPPKDAADILGAMRDPTDVLLAMSTEDLAKILASADPEDNAKFLDALKQLSPGDLGPLLKNLDRGNLEKLCEDIDIADVVGKCKDKKDKAGILARLPPRLVPKAMRTLDVKERAEMLEMIETMRREAGFSESTSGDGWNWIDLIAGCSNAWLSDPSLPAHERQTRRQNALERLENLAPVMIDISCKGGCALYEAGFDDADGEDVAVVVYALLLADDTGGVMQTKDETNSNHALSFFRCCREDQRIVALPFLLDNKSFGRLALEMTPEELADLLKDQDSSTVERAFCQVCKHKGHELAANAANLLDPVLAAEAISISLQPDSNCDLSGMFQFLIAEILALIDPLEALGKACEGLMNAHDILGKLSPEDACRALRGMSPDEVTKMLRNLKGGDLDSESSLANAVALYAAGLSPEAAAALIEDIDPNFAISFVSLMPEQMIQNIMKHLKRRDLKDRILNRSTLCLPQCTVKFAEYQCIAGIPAKIVIEAREKGGSRIPHGGAQLSVFTRPADSKLASQMEPIEGEIKDRGNGDYEIIYVSKTAGPIEVVVLGNSEEAIYDSTCYAGDCDVLKSTLDKSGLDEWKAGEGGLLRLQLVDAYGNKIDANDCVLDFKVRCVGPGTVKASNKRLPMPDGRIEFELETNTTGVYTITVSCVDTNEIIPTTPFEAAMVTGKLSHAGCKAVLQTLTSSTKGFKLDNGFNGAKGDKSKKSPLVCAAMAGEEVTALVDACDRYGNPTVFKGETVTVSASGPAHLPQERAFEVADMRGGRVILRTICPRAGSYVVHVAVDGIPIAASPLALHVFPGPCVTGRATLRGDALAGVLAGHVSRLTVQTEDKYGNNCHGGGDRVDLSIISSGGNKSTCLDVHDHGDGSYTAEFVVPTAGRYTCSAVINGKVAKESTVELIATYGPVSASGCILRAAPGVEHSKHVDRVAGLIGAGNNNDNVVIDTCGSLRDIYVQSLEFEATGRGMSGKEACSVHLIAPSGASHTLAVSFAERGARYKASARWWEVGRHEIVATINGEPIVGSPLIVDVEAQNLSLPMCRLSGPGLQGAVAGEKATILIEARDARGNRLFTGGALLGLAIRSGGDTTRGKVFDLGDGTYEAAYVVERAGPFELSLFLGSEAATFRANCVPGRVDYAKCRVDGATHTRWIAGQQLAFTVTRVDRFGNRVPRREGLAPLYGYGVGPNNAEVAVESLELGNGTCEIRYTATVAGTYNLGVYVADAPLLPFMNEEAEELMHYGRTEGKTKALPGVESHEGEDVYSKAERQKRIEAKTTEYDEHAKTIIDDKGKTRRILIANKALERDDALAGAVKSAQKKGYDERNSKITFEERTAVAIAGGQSISELPKSLQKVNAADGTMLFPLPRGVFEIPLVAAVAEPQNCDLIVVGARQRNGDDYDTNGGSKASWVAPAGENVLVCVTARDRFGNDTSWEEGQVIQVQAQGPEFFAFDVTGATSRQTDFTSKMTRAGTFELRVLCDGLPVCWRVVQIIAGPTHPDRCFLSMEGLKDVKTGDLVRLTLRAVDQYANLRVQGGDDVQLALEGPNGAYARGASVVDHGDGTYALEFGVTVAGRWILSVRINGQPLIEGGIAFHVAFGTLTAEEADITLNPALDARGAAECGTTTDLIIVGAGFEVNKRLMTGLEAISVVLTLPSGVSESLRCTLAKDMTRYVAKIRWLHPGVHHIAVLINGIRVPKTPIRVIAEGREISLSACVVSGEGATRCIAGEPAKFRLHARDYGGNPINFGAAEKIHVEARCPGESPIAASFLNNQDGTYDFEYVCTKAGKVDLFIALQTKNPSSRTLNCVCEASWCEPSECRVDASKMLVQWLAGEPGIVRVQRRDRYGNPTRRSAKNGLNRFAAEVVGPAVVDCEALELGDGTCELRLRAAASGVYEIDVLAVAIDATNIVDDIAGGGAILGEADPELVATFVAECESTQTFPAACVARIALQIDPLDESAGEERLGEHDSDASLPATIVAGDKVNVYVLPRDAHGNKTQWTGGERIAVHGKGPTEIAFAPGDDVGAFSATFTDAGTYCVSALVGDSSCAGWPRTVQVVAGPADANACIISGEALSRSTTATETTLMLQAADVFGNMRSMGGDLVEATIKTEHDGYVDCYVEDVGDGTYVLRFEMDEPIRHDVHLSVNGVKEKISRYSLSPSLGVLIAGECVVRGVGGERPELHDTQTLFVQPANPSRVMSGREAIVCTVHTPSGLAFNTPVVFNPESRHFWSKLFWVELGNHSVCVTLDGDILPGCPFVVRVRDPNQEAYDEFMLDARERAPSSAVRANNAFGYVYGTDTHGPFPDYFDWADDNDDDDEMSSTEHQVIFGSANSNEPRITAQQAEAALHALRSQPSLEAAAEMLCGMKPNLAGACLDMMEPEEAASVLAAMQDERALAAAFVAMEEDNASAALYAGTAEEREKILNAISPMAAATLLTRMTAQDAANILSDASAEARANILRSMSPKKAAEIMARFSEVYPHLMRETFGALDANYAARLLASMPNLTDVDPEVVALVLSRVDSDVASNLLWKLQSTPANAEVAAAALCVMAMTDIDLAAKHYATLLVSGKPKSERLDEALRATSIGTKIADLAENLVATGAVTPPPVNLSGEALGGNAASSGEIKEHRWGANGVKPSKSATLRAAKSLEGVPPKVAAQALADMRAAAAGAVLATMDAERAAQIIANMNPKKLAEAISQMELDDAKRVFASCKRGDRANILENLSLEASGSLVGALDPQSAVEALKMIEDENKVMDILRRVKPPSALAAILMQYTADKTAEIFSKLTPQQSASAMSSMFASSQEGARKLNAALALMKPDEVALRLQALLPLDPHAASELLYSMPEPTRSKVYARMESKDSGKILHNLSPKRGMEILANASVIEATPKTLSSSLESLSKYGPSWANQKQAEHETTKSRGVVADCLLKLWHESNNVHKQKDAEQKVTSKKACIDCLETMDAKVAAHAIGNMTPKDAADIVSALTPETAASILTNMSESKRAAMLLKMTPEAAAACLKYLSLDDASAAIRAILETDDEDAIKRASQILAAADPFRAGEILTSISSNMETVRTAIKNMPSSAVANIFAAGAVEPDIAAKIIDGLDMDIADGIIAALPPANADQICNLVKDDELRNRAADRAIVVLASSKLEGDGWQKATAGIEAEFIMLSTNPAGKRIFKGGAKINCAVYELDIANKRTSKIPIQAKVEDLRDGSYAIRYTCLKASPHELSITCAGQERKARIIVVPGEVDPKSCVVLDYAITRKEITTASDGKKKLKASGDEEKNYEIIKTPLKKYVWRSGDVVEIPMICADKHGNIVPPPKHEDLTSTFAIVADGDGPGTVEADIGRIESFDKNDKHGPTAVARFRATACGSYTLLVFTADNQKKWWERGGKAESPIRGAPIKLDLVAGAADGSKCSARVEGVKERAGAVLIAVAGREIDAYLDAFDAYGNACSFDADQKVRVDCAGASDLLLREASKKDLKKKKSAINVNEKAFSGTLTKAGSYSMRATVDGKICAGFPKVLQVVANEIDAKTSVLKGDALAEKQVRVGTPTHAIFLANDSFGNARLEGGDNVEIVLKSNDFIDEGLEVDANVEDHADGTYSVRFTLPKSGKWTVHLKCWPDKGEKPEQSVRMSFNSFVTGDAGTKSQDVSNTGVIECLRGKVNALTLKCLESKPMFFVGAETAFTLQSTDFDASHREVGGKEAVCARLLSPSGVSSIIPLKLTKDKIRYRAVVRWPEVGRHTLFANLDGEPLVGSPFTCDVKPAEICLPLSEITGSGRTECVAGKRSSFIIRARDHRGNRLRMGGSPIECVVTSIIKAEDKRVERREDTIVNTEGSVLDQGDGSYVVSYFVDIAGKYEIELVADDSRRSLHGICEAAEADPNRCQIDASGLRNLEAGMVGIARILRCDKFGNVLKAYPDSLPFRVEASGAGPAEIETVEAGDGSCDVRFEARVAGRYTLYVWSGYKRDPVKGAPIEVRVSPGQAAAAHCVATVEGAHDDQGFISSNTNSSITPNVGQINARAGDFLTIKMHARDRFGNATVWKEWQTLEVRASGPRDVRFEEIQSKSSGGGSQIRGQFRSMFSKAGSYVVWVTVGGQAVVGWPRVIHVSPNVTDADQSKMRPEAETLALMSELVTSNQRGNRMLLGAPVRDRGAFGQRTLAGATMAEDEDNVDQLRRETEALKIKLAEYERAAAVVAMAAQKGVEAELKQQQQQQHVVVTKVVKGGGKQQRQLRDIESETEEEE</sequence>
<feature type="repeat" description="Filamin" evidence="2">
    <location>
        <begin position="3208"/>
        <end position="3309"/>
    </location>
</feature>
<dbReference type="PROSITE" id="PS50194">
    <property type="entry name" value="FILAMIN_REPEAT"/>
    <property type="match status" value="19"/>
</dbReference>
<organism evidence="6 7">
    <name type="scientific">Bathycoccus prasinos</name>
    <dbReference type="NCBI Taxonomy" id="41875"/>
    <lineage>
        <taxon>Eukaryota</taxon>
        <taxon>Viridiplantae</taxon>
        <taxon>Chlorophyta</taxon>
        <taxon>Mamiellophyceae</taxon>
        <taxon>Mamiellales</taxon>
        <taxon>Bathycoccaceae</taxon>
        <taxon>Bathycoccus</taxon>
    </lineage>
</organism>
<gene>
    <name evidence="6" type="ordered locus">Bathy11g02200</name>
</gene>
<dbReference type="SUPFAM" id="SSF158791">
    <property type="entry name" value="MgtE N-terminal domain-like"/>
    <property type="match status" value="5"/>
</dbReference>
<dbReference type="Pfam" id="PF03448">
    <property type="entry name" value="MgtE_N"/>
    <property type="match status" value="4"/>
</dbReference>
<feature type="repeat" description="Filamin" evidence="2">
    <location>
        <begin position="2856"/>
        <end position="2942"/>
    </location>
</feature>
<feature type="compositionally biased region" description="Basic and acidic residues" evidence="4">
    <location>
        <begin position="286"/>
        <end position="295"/>
    </location>
</feature>
<dbReference type="PROSITE" id="PS51840">
    <property type="entry name" value="C2_NT"/>
    <property type="match status" value="1"/>
</dbReference>
<feature type="repeat" description="Filamin" evidence="2">
    <location>
        <begin position="4284"/>
        <end position="4396"/>
    </location>
</feature>
<dbReference type="InterPro" id="IPR019448">
    <property type="entry name" value="NT-C2"/>
</dbReference>
<dbReference type="InterPro" id="IPR044801">
    <property type="entry name" value="Filamin"/>
</dbReference>
<dbReference type="InterPro" id="IPR001298">
    <property type="entry name" value="Filamin/ABP280_rpt"/>
</dbReference>
<feature type="repeat" description="Filamin" evidence="2">
    <location>
        <begin position="1851"/>
        <end position="1950"/>
    </location>
</feature>
<feature type="compositionally biased region" description="Acidic residues" evidence="4">
    <location>
        <begin position="264"/>
        <end position="276"/>
    </location>
</feature>
<dbReference type="InterPro" id="IPR006668">
    <property type="entry name" value="Mg_transptr_MgtE_intracell_dom"/>
</dbReference>
<dbReference type="InterPro" id="IPR014756">
    <property type="entry name" value="Ig_E-set"/>
</dbReference>
<dbReference type="InterPro" id="IPR011002">
    <property type="entry name" value="FliG_a-hlx"/>
</dbReference>
<dbReference type="GO" id="GO:0051015">
    <property type="term" value="F:actin filament binding"/>
    <property type="evidence" value="ECO:0007669"/>
    <property type="project" value="InterPro"/>
</dbReference>
<feature type="repeat" description="Filamin" evidence="2">
    <location>
        <begin position="2782"/>
        <end position="2854"/>
    </location>
</feature>
<evidence type="ECO:0000313" key="6">
    <source>
        <dbReference type="EMBL" id="CCO18438.1"/>
    </source>
</evidence>
<feature type="repeat" description="Filamin" evidence="2">
    <location>
        <begin position="2086"/>
        <end position="2182"/>
    </location>
</feature>
<dbReference type="PANTHER" id="PTHR38537">
    <property type="entry name" value="JITTERBUG, ISOFORM N"/>
    <property type="match status" value="1"/>
</dbReference>
<dbReference type="RefSeq" id="XP_007510093.1">
    <property type="nucleotide sequence ID" value="XM_007510031.1"/>
</dbReference>
<feature type="repeat" description="Filamin" evidence="2">
    <location>
        <begin position="661"/>
        <end position="752"/>
    </location>
</feature>
<feature type="repeat" description="Filamin" evidence="2">
    <location>
        <begin position="1009"/>
        <end position="1081"/>
    </location>
</feature>
<dbReference type="STRING" id="41875.K8FA16"/>
<dbReference type="InterPro" id="IPR038076">
    <property type="entry name" value="MgtE_N_sf"/>
</dbReference>